<comment type="caution">
    <text evidence="2">The sequence shown here is derived from an EMBL/GenBank/DDBJ whole genome shotgun (WGS) entry which is preliminary data.</text>
</comment>
<keyword evidence="1" id="KW-0812">Transmembrane</keyword>
<name>A0AAN4Z9Z8_9BILA</name>
<reference evidence="3" key="1">
    <citation type="submission" date="2022-10" db="EMBL/GenBank/DDBJ databases">
        <title>Genome assembly of Pristionchus species.</title>
        <authorList>
            <person name="Yoshida K."/>
            <person name="Sommer R.J."/>
        </authorList>
    </citation>
    <scope>NUCLEOTIDE SEQUENCE [LARGE SCALE GENOMIC DNA]</scope>
    <source>
        <strain evidence="3">RS5460</strain>
    </source>
</reference>
<evidence type="ECO:0000313" key="3">
    <source>
        <dbReference type="Proteomes" id="UP001328107"/>
    </source>
</evidence>
<feature type="transmembrane region" description="Helical" evidence="1">
    <location>
        <begin position="47"/>
        <end position="70"/>
    </location>
</feature>
<keyword evidence="1" id="KW-0472">Membrane</keyword>
<gene>
    <name evidence="2" type="ORF">PMAYCL1PPCAC_05366</name>
</gene>
<keyword evidence="1" id="KW-1133">Transmembrane helix</keyword>
<dbReference type="Proteomes" id="UP001328107">
    <property type="component" value="Unassembled WGS sequence"/>
</dbReference>
<evidence type="ECO:0000313" key="2">
    <source>
        <dbReference type="EMBL" id="GMR35171.1"/>
    </source>
</evidence>
<dbReference type="EMBL" id="BTRK01000002">
    <property type="protein sequence ID" value="GMR35171.1"/>
    <property type="molecule type" value="Genomic_DNA"/>
</dbReference>
<proteinExistence type="predicted"/>
<dbReference type="AlphaFoldDB" id="A0AAN4Z9Z8"/>
<protein>
    <submittedName>
        <fullName evidence="2">Uncharacterized protein</fullName>
    </submittedName>
</protein>
<keyword evidence="3" id="KW-1185">Reference proteome</keyword>
<evidence type="ECO:0000256" key="1">
    <source>
        <dbReference type="SAM" id="Phobius"/>
    </source>
</evidence>
<organism evidence="2 3">
    <name type="scientific">Pristionchus mayeri</name>
    <dbReference type="NCBI Taxonomy" id="1317129"/>
    <lineage>
        <taxon>Eukaryota</taxon>
        <taxon>Metazoa</taxon>
        <taxon>Ecdysozoa</taxon>
        <taxon>Nematoda</taxon>
        <taxon>Chromadorea</taxon>
        <taxon>Rhabditida</taxon>
        <taxon>Rhabditina</taxon>
        <taxon>Diplogasteromorpha</taxon>
        <taxon>Diplogasteroidea</taxon>
        <taxon>Neodiplogasteridae</taxon>
        <taxon>Pristionchus</taxon>
    </lineage>
</organism>
<accession>A0AAN4Z9Z8</accession>
<sequence length="320" mass="35683">MSGHKNELVDHTVIELVKLNDPEVTISRKSTLTQRQPPNPYKNKRKIVAFATIVIVALTVWSCIAAYHVVKHLVWGPDVELDESRAGAEIHVPSPFPLSLADIQWRAANIDEHPEKRSADPSSIPSIACVVLVRAQRLQQVLSTTKTWLPVCDFHALIAFGSIPEQLNSSPSALITQQHPHLERCSERIALNLSSSLFPEADWHFLASDDSFVLVPRLQQWLLQHQKGSYVDLSSAGRPSLLVKDSALRSLNLTICESATVASLLKRQGFKPIPTFDSEKRPIVLNKFKTDNQHSLSPQLSIVQSVTPSEMILLNHLYKA</sequence>